<comment type="similarity">
    <text evidence="1">Belongs to the LysR transcriptional regulatory family.</text>
</comment>
<dbReference type="PANTHER" id="PTHR30346:SF0">
    <property type="entry name" value="HCA OPERON TRANSCRIPTIONAL ACTIVATOR HCAR"/>
    <property type="match status" value="1"/>
</dbReference>
<dbReference type="InterPro" id="IPR036390">
    <property type="entry name" value="WH_DNA-bd_sf"/>
</dbReference>
<dbReference type="SUPFAM" id="SSF46785">
    <property type="entry name" value="Winged helix' DNA-binding domain"/>
    <property type="match status" value="1"/>
</dbReference>
<evidence type="ECO:0000313" key="8">
    <source>
        <dbReference type="Proteomes" id="UP001518976"/>
    </source>
</evidence>
<evidence type="ECO:0000259" key="6">
    <source>
        <dbReference type="PROSITE" id="PS50931"/>
    </source>
</evidence>
<accession>A0ABS3X0B6</accession>
<feature type="domain" description="HTH lysR-type" evidence="6">
    <location>
        <begin position="22"/>
        <end position="79"/>
    </location>
</feature>
<evidence type="ECO:0000256" key="2">
    <source>
        <dbReference type="ARBA" id="ARBA00023015"/>
    </source>
</evidence>
<dbReference type="Pfam" id="PF00126">
    <property type="entry name" value="HTH_1"/>
    <property type="match status" value="1"/>
</dbReference>
<dbReference type="CDD" id="cd08414">
    <property type="entry name" value="PBP2_LTTR_aromatics_like"/>
    <property type="match status" value="1"/>
</dbReference>
<dbReference type="RefSeq" id="WP_209267622.1">
    <property type="nucleotide sequence ID" value="NZ_JAFFZN010000028.1"/>
</dbReference>
<feature type="region of interest" description="Disordered" evidence="5">
    <location>
        <begin position="1"/>
        <end position="21"/>
    </location>
</feature>
<dbReference type="PRINTS" id="PR00039">
    <property type="entry name" value="HTHLYSR"/>
</dbReference>
<dbReference type="InterPro" id="IPR005119">
    <property type="entry name" value="LysR_subst-bd"/>
</dbReference>
<dbReference type="Proteomes" id="UP001518976">
    <property type="component" value="Unassembled WGS sequence"/>
</dbReference>
<evidence type="ECO:0000256" key="1">
    <source>
        <dbReference type="ARBA" id="ARBA00009437"/>
    </source>
</evidence>
<keyword evidence="8" id="KW-1185">Reference proteome</keyword>
<dbReference type="EMBL" id="JAFFZN010000028">
    <property type="protein sequence ID" value="MBO8188843.1"/>
    <property type="molecule type" value="Genomic_DNA"/>
</dbReference>
<dbReference type="PROSITE" id="PS50931">
    <property type="entry name" value="HTH_LYSR"/>
    <property type="match status" value="1"/>
</dbReference>
<gene>
    <name evidence="7" type="ORF">JW592_25740</name>
</gene>
<dbReference type="SUPFAM" id="SSF53850">
    <property type="entry name" value="Periplasmic binding protein-like II"/>
    <property type="match status" value="1"/>
</dbReference>
<comment type="caution">
    <text evidence="7">The sequence shown here is derived from an EMBL/GenBank/DDBJ whole genome shotgun (WGS) entry which is preliminary data.</text>
</comment>
<keyword evidence="4" id="KW-0804">Transcription</keyword>
<name>A0ABS3X0B6_9ACTN</name>
<dbReference type="PANTHER" id="PTHR30346">
    <property type="entry name" value="TRANSCRIPTIONAL DUAL REGULATOR HCAR-RELATED"/>
    <property type="match status" value="1"/>
</dbReference>
<dbReference type="Pfam" id="PF03466">
    <property type="entry name" value="LysR_substrate"/>
    <property type="match status" value="1"/>
</dbReference>
<protein>
    <submittedName>
        <fullName evidence="7">LysR family transcriptional regulator</fullName>
    </submittedName>
</protein>
<evidence type="ECO:0000313" key="7">
    <source>
        <dbReference type="EMBL" id="MBO8188843.1"/>
    </source>
</evidence>
<evidence type="ECO:0000256" key="3">
    <source>
        <dbReference type="ARBA" id="ARBA00023125"/>
    </source>
</evidence>
<organism evidence="7 8">
    <name type="scientific">Streptomyces spirodelae</name>
    <dbReference type="NCBI Taxonomy" id="2812904"/>
    <lineage>
        <taxon>Bacteria</taxon>
        <taxon>Bacillati</taxon>
        <taxon>Actinomycetota</taxon>
        <taxon>Actinomycetes</taxon>
        <taxon>Kitasatosporales</taxon>
        <taxon>Streptomycetaceae</taxon>
        <taxon>Streptomyces</taxon>
    </lineage>
</organism>
<dbReference type="Gene3D" id="3.40.190.10">
    <property type="entry name" value="Periplasmic binding protein-like II"/>
    <property type="match status" value="2"/>
</dbReference>
<evidence type="ECO:0000256" key="5">
    <source>
        <dbReference type="SAM" id="MobiDB-lite"/>
    </source>
</evidence>
<reference evidence="7 8" key="1">
    <citation type="submission" date="2021-02" db="EMBL/GenBank/DDBJ databases">
        <title>Streptomyces spirodelae sp. nov., isolated from duckweed.</title>
        <authorList>
            <person name="Saimee Y."/>
            <person name="Duangmal K."/>
        </authorList>
    </citation>
    <scope>NUCLEOTIDE SEQUENCE [LARGE SCALE GENOMIC DNA]</scope>
    <source>
        <strain evidence="7 8">DW4-2</strain>
    </source>
</reference>
<proteinExistence type="inferred from homology"/>
<evidence type="ECO:0000256" key="4">
    <source>
        <dbReference type="ARBA" id="ARBA00023163"/>
    </source>
</evidence>
<keyword evidence="3" id="KW-0238">DNA-binding</keyword>
<dbReference type="Gene3D" id="1.10.10.10">
    <property type="entry name" value="Winged helix-like DNA-binding domain superfamily/Winged helix DNA-binding domain"/>
    <property type="match status" value="1"/>
</dbReference>
<dbReference type="InterPro" id="IPR036388">
    <property type="entry name" value="WH-like_DNA-bd_sf"/>
</dbReference>
<dbReference type="InterPro" id="IPR000847">
    <property type="entry name" value="LysR_HTH_N"/>
</dbReference>
<sequence>MAIRGNGAVPPPTGPSSGNADPSVHQLRLFIALAEELHFGRAAARLFMTQPAFSQQIRSLERRLGLQLIDRTSRTVELTSSGRALLPRARAVTDAMAELRRAAEARSRQVSGRLVIGTLSAEPAMPHTHAILDELNKRQPGLTVEMRSLNFVNQYEALASGEVDTAFLRPPAPHGIQVLELAEEPRVVCLPAEDPLAAEDRLRLDQLSGHTMVTMPPESPREWRDYWAMNPRPDGSPPRFGPLAVDVEGVLHVVSRRQAIGFLPASARTFYPRPGIVYRDLVDAPSCTMALAWAASNRDRADIALIRTIAAMVVRDSAIQEEGRR</sequence>
<keyword evidence="2" id="KW-0805">Transcription regulation</keyword>